<reference evidence="3 4" key="1">
    <citation type="submission" date="2014-04" db="EMBL/GenBank/DDBJ databases">
        <authorList>
            <consortium name="DOE Joint Genome Institute"/>
            <person name="Kuo A."/>
            <person name="Girlanda M."/>
            <person name="Perotto S."/>
            <person name="Kohler A."/>
            <person name="Nagy L.G."/>
            <person name="Floudas D."/>
            <person name="Copeland A."/>
            <person name="Barry K.W."/>
            <person name="Cichocki N."/>
            <person name="Veneault-Fourrey C."/>
            <person name="LaButti K."/>
            <person name="Lindquist E.A."/>
            <person name="Lipzen A."/>
            <person name="Lundell T."/>
            <person name="Morin E."/>
            <person name="Murat C."/>
            <person name="Sun H."/>
            <person name="Tunlid A."/>
            <person name="Henrissat B."/>
            <person name="Grigoriev I.V."/>
            <person name="Hibbett D.S."/>
            <person name="Martin F."/>
            <person name="Nordberg H.P."/>
            <person name="Cantor M.N."/>
            <person name="Hua S.X."/>
        </authorList>
    </citation>
    <scope>NUCLEOTIDE SEQUENCE [LARGE SCALE GENOMIC DNA]</scope>
    <source>
        <strain evidence="3 4">MUT 4182</strain>
    </source>
</reference>
<dbReference type="AlphaFoldDB" id="A0A0C3QRY7"/>
<dbReference type="STRING" id="1051891.A0A0C3QRY7"/>
<name>A0A0C3QRY7_9AGAM</name>
<dbReference type="Proteomes" id="UP000054248">
    <property type="component" value="Unassembled WGS sequence"/>
</dbReference>
<evidence type="ECO:0000313" key="3">
    <source>
        <dbReference type="EMBL" id="KIO30659.1"/>
    </source>
</evidence>
<gene>
    <name evidence="3" type="ORF">M407DRAFT_20374</name>
</gene>
<feature type="domain" description="F-box" evidence="2">
    <location>
        <begin position="72"/>
        <end position="121"/>
    </location>
</feature>
<accession>A0A0C3QRY7</accession>
<dbReference type="HOGENOM" id="CLU_545360_0_0_1"/>
<dbReference type="InterPro" id="IPR036047">
    <property type="entry name" value="F-box-like_dom_sf"/>
</dbReference>
<dbReference type="InterPro" id="IPR001810">
    <property type="entry name" value="F-box_dom"/>
</dbReference>
<protein>
    <recommendedName>
        <fullName evidence="2">F-box domain-containing protein</fullName>
    </recommendedName>
</protein>
<proteinExistence type="predicted"/>
<feature type="region of interest" description="Disordered" evidence="1">
    <location>
        <begin position="1"/>
        <end position="66"/>
    </location>
</feature>
<sequence>MPKASGSKTSRKGKGRAVKTPQPSASPPVAQEPPAKKARKTASSSSASSKGKRAGSGKGKAKDSQQERGQLWNIFERLSLDAIYTVFSHLHPTDLLRVARTSRLLRSHLMSKSSTAVWKEARLKAERQVPECPLDQSEPQWAYLLYTRDCSCCDKTNIAKIDWYHRVRLCRKCSFSGKIMVLRRNAAKALPHVKDLFAVLDLMPYWKTSPSHHEMYYPINAIEELATRYAVIKAQGNQEKLEEFKEQMLTQRKAIVESVERFKEWEEGLSVADANRNVVYEKFQALGYLPIDIGDHLVTNSRYVRTRTPLTEARWATVRPRLEALVNQVKQRRIEQHRGRTKWHRQGFARVRIQAYFDQTPGLEAAFRPTVNDILTNFSAFTEIIEEPNEALVLVEHFDPAMEALPTLLKEYNDSKKRLLVQRMVKGGAQNVSHPPAEEDLEKVFYATTVFFSKTSKLGMPICVDSAFESRMCWLFNVGLTLLKLSDDAKTLSACCPSPS</sequence>
<dbReference type="SUPFAM" id="SSF81383">
    <property type="entry name" value="F-box domain"/>
    <property type="match status" value="1"/>
</dbReference>
<dbReference type="CDD" id="cd09917">
    <property type="entry name" value="F-box_SF"/>
    <property type="match status" value="1"/>
</dbReference>
<dbReference type="PROSITE" id="PS50181">
    <property type="entry name" value="FBOX"/>
    <property type="match status" value="1"/>
</dbReference>
<dbReference type="Pfam" id="PF00646">
    <property type="entry name" value="F-box"/>
    <property type="match status" value="1"/>
</dbReference>
<evidence type="ECO:0000256" key="1">
    <source>
        <dbReference type="SAM" id="MobiDB-lite"/>
    </source>
</evidence>
<dbReference type="EMBL" id="KN822970">
    <property type="protein sequence ID" value="KIO30659.1"/>
    <property type="molecule type" value="Genomic_DNA"/>
</dbReference>
<reference evidence="4" key="2">
    <citation type="submission" date="2015-01" db="EMBL/GenBank/DDBJ databases">
        <title>Evolutionary Origins and Diversification of the Mycorrhizal Mutualists.</title>
        <authorList>
            <consortium name="DOE Joint Genome Institute"/>
            <consortium name="Mycorrhizal Genomics Consortium"/>
            <person name="Kohler A."/>
            <person name="Kuo A."/>
            <person name="Nagy L.G."/>
            <person name="Floudas D."/>
            <person name="Copeland A."/>
            <person name="Barry K.W."/>
            <person name="Cichocki N."/>
            <person name="Veneault-Fourrey C."/>
            <person name="LaButti K."/>
            <person name="Lindquist E.A."/>
            <person name="Lipzen A."/>
            <person name="Lundell T."/>
            <person name="Morin E."/>
            <person name="Murat C."/>
            <person name="Riley R."/>
            <person name="Ohm R."/>
            <person name="Sun H."/>
            <person name="Tunlid A."/>
            <person name="Henrissat B."/>
            <person name="Grigoriev I.V."/>
            <person name="Hibbett D.S."/>
            <person name="Martin F."/>
        </authorList>
    </citation>
    <scope>NUCLEOTIDE SEQUENCE [LARGE SCALE GENOMIC DNA]</scope>
    <source>
        <strain evidence="4">MUT 4182</strain>
    </source>
</reference>
<evidence type="ECO:0000259" key="2">
    <source>
        <dbReference type="PROSITE" id="PS50181"/>
    </source>
</evidence>
<keyword evidence="4" id="KW-1185">Reference proteome</keyword>
<dbReference type="OrthoDB" id="2322499at2759"/>
<organism evidence="3 4">
    <name type="scientific">Tulasnella calospora MUT 4182</name>
    <dbReference type="NCBI Taxonomy" id="1051891"/>
    <lineage>
        <taxon>Eukaryota</taxon>
        <taxon>Fungi</taxon>
        <taxon>Dikarya</taxon>
        <taxon>Basidiomycota</taxon>
        <taxon>Agaricomycotina</taxon>
        <taxon>Agaricomycetes</taxon>
        <taxon>Cantharellales</taxon>
        <taxon>Tulasnellaceae</taxon>
        <taxon>Tulasnella</taxon>
    </lineage>
</organism>
<evidence type="ECO:0000313" key="4">
    <source>
        <dbReference type="Proteomes" id="UP000054248"/>
    </source>
</evidence>